<feature type="compositionally biased region" description="Basic residues" evidence="1">
    <location>
        <begin position="89"/>
        <end position="104"/>
    </location>
</feature>
<gene>
    <name evidence="2" type="ORF">Moror_12132</name>
</gene>
<dbReference type="AlphaFoldDB" id="V2WI98"/>
<keyword evidence="3" id="KW-1185">Reference proteome</keyword>
<feature type="region of interest" description="Disordered" evidence="1">
    <location>
        <begin position="22"/>
        <end position="104"/>
    </location>
</feature>
<evidence type="ECO:0000256" key="1">
    <source>
        <dbReference type="SAM" id="MobiDB-lite"/>
    </source>
</evidence>
<evidence type="ECO:0000313" key="2">
    <source>
        <dbReference type="EMBL" id="ESK81302.1"/>
    </source>
</evidence>
<organism evidence="2 3">
    <name type="scientific">Moniliophthora roreri (strain MCA 2997)</name>
    <name type="common">Cocoa frosty pod rot fungus</name>
    <name type="synonym">Crinipellis roreri</name>
    <dbReference type="NCBI Taxonomy" id="1381753"/>
    <lineage>
        <taxon>Eukaryota</taxon>
        <taxon>Fungi</taxon>
        <taxon>Dikarya</taxon>
        <taxon>Basidiomycota</taxon>
        <taxon>Agaricomycotina</taxon>
        <taxon>Agaricomycetes</taxon>
        <taxon>Agaricomycetidae</taxon>
        <taxon>Agaricales</taxon>
        <taxon>Marasmiineae</taxon>
        <taxon>Marasmiaceae</taxon>
        <taxon>Moniliophthora</taxon>
    </lineage>
</organism>
<dbReference type="KEGG" id="mrr:Moror_12132"/>
<proteinExistence type="predicted"/>
<reference evidence="2 3" key="1">
    <citation type="journal article" date="2014" name="BMC Genomics">
        <title>Genome and secretome analysis of the hemibiotrophic fungal pathogen, Moniliophthora roreri, which causes frosty pod rot disease of cacao: mechanisms of the biotrophic and necrotrophic phases.</title>
        <authorList>
            <person name="Meinhardt L.W."/>
            <person name="Costa G.G.L."/>
            <person name="Thomazella D.P.T."/>
            <person name="Teixeira P.J.P.L."/>
            <person name="Carazzolle M.F."/>
            <person name="Schuster S.C."/>
            <person name="Carlson J.E."/>
            <person name="Guiltinan M.J."/>
            <person name="Mieczkowski P."/>
            <person name="Farmer A."/>
            <person name="Ramaraj T."/>
            <person name="Crozier J."/>
            <person name="Davis R.E."/>
            <person name="Shao J."/>
            <person name="Melnick R.L."/>
            <person name="Pereira G.A.G."/>
            <person name="Bailey B.A."/>
        </authorList>
    </citation>
    <scope>NUCLEOTIDE SEQUENCE [LARGE SCALE GENOMIC DNA]</scope>
    <source>
        <strain evidence="2 3">MCA 2997</strain>
    </source>
</reference>
<protein>
    <submittedName>
        <fullName evidence="2">Uncharacterized protein</fullName>
    </submittedName>
</protein>
<comment type="caution">
    <text evidence="2">The sequence shown here is derived from an EMBL/GenBank/DDBJ whole genome shotgun (WGS) entry which is preliminary data.</text>
</comment>
<dbReference type="HOGENOM" id="CLU_1875982_0_0_1"/>
<sequence length="136" mass="15504">MDIHNSSRFSVKARDIIKGAVSQHTTHYHGQTTNYTTTNNGDNNTTNNGGSIVSPNASRAEGRYEREQETEQPMLSGGRRLGGRDRNPSRRLKAKKRLHRSDRRNKHLDTVAHQAKRCQKSSCIRRLRETHVRTSV</sequence>
<evidence type="ECO:0000313" key="3">
    <source>
        <dbReference type="Proteomes" id="UP000017559"/>
    </source>
</evidence>
<feature type="compositionally biased region" description="Basic and acidic residues" evidence="1">
    <location>
        <begin position="60"/>
        <end position="69"/>
    </location>
</feature>
<accession>V2WI98</accession>
<dbReference type="Proteomes" id="UP000017559">
    <property type="component" value="Unassembled WGS sequence"/>
</dbReference>
<dbReference type="EMBL" id="AWSO01002562">
    <property type="protein sequence ID" value="ESK81302.1"/>
    <property type="molecule type" value="Genomic_DNA"/>
</dbReference>
<name>V2WI98_MONRO</name>
<feature type="compositionally biased region" description="Low complexity" evidence="1">
    <location>
        <begin position="23"/>
        <end position="50"/>
    </location>
</feature>